<proteinExistence type="predicted"/>
<reference evidence="1" key="1">
    <citation type="submission" date="2020-05" db="EMBL/GenBank/DDBJ databases">
        <authorList>
            <person name="Chiriac C."/>
            <person name="Salcher M."/>
            <person name="Ghai R."/>
            <person name="Kavagutti S V."/>
        </authorList>
    </citation>
    <scope>NUCLEOTIDE SEQUENCE</scope>
</reference>
<name>A0A6J7WKB3_9CAUD</name>
<sequence>MENNYSFDEFFEDGSDEETELLIQHLVDNGAAEWDGVDKFGERMYKFNMPILQEVMPELYNEIMIDLDETMLELYKQDLVEIEYNEDLEATFSISEKARAMLDELGMGYLFDSDPDQK</sequence>
<protein>
    <submittedName>
        <fullName evidence="1">Uncharacterized protein</fullName>
    </submittedName>
</protein>
<organism evidence="1">
    <name type="scientific">uncultured Caudovirales phage</name>
    <dbReference type="NCBI Taxonomy" id="2100421"/>
    <lineage>
        <taxon>Viruses</taxon>
        <taxon>Duplodnaviria</taxon>
        <taxon>Heunggongvirae</taxon>
        <taxon>Uroviricota</taxon>
        <taxon>Caudoviricetes</taxon>
        <taxon>Peduoviridae</taxon>
        <taxon>Maltschvirus</taxon>
        <taxon>Maltschvirus maltsch</taxon>
    </lineage>
</organism>
<gene>
    <name evidence="1" type="ORF">UFOVP204_88</name>
</gene>
<accession>A0A6J7WKB3</accession>
<evidence type="ECO:0000313" key="1">
    <source>
        <dbReference type="EMBL" id="CAB5218206.1"/>
    </source>
</evidence>
<dbReference type="EMBL" id="LR798257">
    <property type="protein sequence ID" value="CAB5218206.1"/>
    <property type="molecule type" value="Genomic_DNA"/>
</dbReference>